<keyword evidence="2" id="KW-0808">Transferase</keyword>
<dbReference type="SUPFAM" id="SSF53335">
    <property type="entry name" value="S-adenosyl-L-methionine-dependent methyltransferases"/>
    <property type="match status" value="1"/>
</dbReference>
<reference evidence="2" key="1">
    <citation type="submission" date="2013-08" db="EMBL/GenBank/DDBJ databases">
        <authorList>
            <person name="Mendez C."/>
            <person name="Richter M."/>
            <person name="Ferrer M."/>
            <person name="Sanchez J."/>
        </authorList>
    </citation>
    <scope>NUCLEOTIDE SEQUENCE</scope>
</reference>
<reference evidence="2" key="2">
    <citation type="journal article" date="2014" name="ISME J.">
        <title>Microbial stratification in low pH oxic and suboxic macroscopic growths along an acid mine drainage.</title>
        <authorList>
            <person name="Mendez-Garcia C."/>
            <person name="Mesa V."/>
            <person name="Sprenger R.R."/>
            <person name="Richter M."/>
            <person name="Diez M.S."/>
            <person name="Solano J."/>
            <person name="Bargiela R."/>
            <person name="Golyshina O.V."/>
            <person name="Manteca A."/>
            <person name="Ramos J.L."/>
            <person name="Gallego J.R."/>
            <person name="Llorente I."/>
            <person name="Martins Dos Santos V.A."/>
            <person name="Jensen O.N."/>
            <person name="Pelaez A.I."/>
            <person name="Sanchez J."/>
            <person name="Ferrer M."/>
        </authorList>
    </citation>
    <scope>NUCLEOTIDE SEQUENCE</scope>
</reference>
<dbReference type="GO" id="GO:0032259">
    <property type="term" value="P:methylation"/>
    <property type="evidence" value="ECO:0007669"/>
    <property type="project" value="UniProtKB-KW"/>
</dbReference>
<keyword evidence="2" id="KW-0489">Methyltransferase</keyword>
<name>T1AXQ5_9ZZZZ</name>
<dbReference type="GO" id="GO:0008168">
    <property type="term" value="F:methyltransferase activity"/>
    <property type="evidence" value="ECO:0007669"/>
    <property type="project" value="UniProtKB-KW"/>
</dbReference>
<accession>T1AXQ5</accession>
<dbReference type="EC" id="2.1.1.-" evidence="2"/>
<dbReference type="InterPro" id="IPR029063">
    <property type="entry name" value="SAM-dependent_MTases_sf"/>
</dbReference>
<proteinExistence type="predicted"/>
<evidence type="ECO:0000313" key="2">
    <source>
        <dbReference type="EMBL" id="EQD61103.1"/>
    </source>
</evidence>
<organism evidence="2">
    <name type="scientific">mine drainage metagenome</name>
    <dbReference type="NCBI Taxonomy" id="410659"/>
    <lineage>
        <taxon>unclassified sequences</taxon>
        <taxon>metagenomes</taxon>
        <taxon>ecological metagenomes</taxon>
    </lineage>
</organism>
<dbReference type="InterPro" id="IPR000241">
    <property type="entry name" value="RlmKL-like_Mtase"/>
</dbReference>
<sequence length="163" mass="18364">MLDRFAVVGPAESEFRGPAWYDRAFARQFKLRIGRRDGEIQFNPNEKRPVHRWWPYVQGFSAGFVADTCRRYGARRGSTVFDPFCGSGTVPVTARMVGAKGVGIDMMPIAAFVAAAKCQWQTDPAILWKEALRIVANRSPPTIGKPFLKETDRQFKPEVLQSL</sequence>
<protein>
    <submittedName>
        <fullName evidence="2">DNA methylase N-4/N-6 domain protein</fullName>
        <ecNumber evidence="2">2.1.1.-</ecNumber>
    </submittedName>
</protein>
<comment type="caution">
    <text evidence="2">The sequence shown here is derived from an EMBL/GenBank/DDBJ whole genome shotgun (WGS) entry which is preliminary data.</text>
</comment>
<dbReference type="AlphaFoldDB" id="T1AXQ5"/>
<evidence type="ECO:0000259" key="1">
    <source>
        <dbReference type="Pfam" id="PF01170"/>
    </source>
</evidence>
<dbReference type="Pfam" id="PF01170">
    <property type="entry name" value="UPF0020"/>
    <property type="match status" value="1"/>
</dbReference>
<feature type="domain" description="Ribosomal RNA large subunit methyltransferase K/L-like methyltransferase" evidence="1">
    <location>
        <begin position="72"/>
        <end position="122"/>
    </location>
</feature>
<feature type="non-terminal residue" evidence="2">
    <location>
        <position position="163"/>
    </location>
</feature>
<dbReference type="EMBL" id="AUZY01004949">
    <property type="protein sequence ID" value="EQD61103.1"/>
    <property type="molecule type" value="Genomic_DNA"/>
</dbReference>
<gene>
    <name evidence="2" type="ORF">B1B_07740</name>
</gene>
<dbReference type="Gene3D" id="3.40.50.150">
    <property type="entry name" value="Vaccinia Virus protein VP39"/>
    <property type="match status" value="1"/>
</dbReference>